<dbReference type="RefSeq" id="WP_170847992.1">
    <property type="nucleotide sequence ID" value="NZ_BAABFM010000073.1"/>
</dbReference>
<keyword evidence="2 7" id="KW-0378">Hydrolase</keyword>
<dbReference type="InterPro" id="IPR051816">
    <property type="entry name" value="Glycosyl_Hydrolase_31"/>
</dbReference>
<dbReference type="InterPro" id="IPR000322">
    <property type="entry name" value="Glyco_hydro_31_TIM"/>
</dbReference>
<keyword evidence="8" id="KW-1185">Reference proteome</keyword>
<dbReference type="AlphaFoldDB" id="A0A1I5GNE2"/>
<feature type="domain" description="Lmo2446-like N-terminal" evidence="6">
    <location>
        <begin position="240"/>
        <end position="296"/>
    </location>
</feature>
<dbReference type="InterPro" id="IPR011013">
    <property type="entry name" value="Gal_mutarotase_sf_dom"/>
</dbReference>
<gene>
    <name evidence="7" type="ORF">SAMN04489757_1218</name>
</gene>
<dbReference type="Pfam" id="PF01055">
    <property type="entry name" value="Glyco_hydro_31_2nd"/>
    <property type="match status" value="1"/>
</dbReference>
<dbReference type="InterPro" id="IPR025887">
    <property type="entry name" value="Glyco_hydro_31_N_dom"/>
</dbReference>
<keyword evidence="2" id="KW-0326">Glycosidase</keyword>
<dbReference type="Proteomes" id="UP000198806">
    <property type="component" value="Unassembled WGS sequence"/>
</dbReference>
<dbReference type="InterPro" id="IPR055242">
    <property type="entry name" value="Lmo2446-like_N"/>
</dbReference>
<dbReference type="Gene3D" id="2.60.40.1760">
    <property type="entry name" value="glycosyl hydrolase (family 31)"/>
    <property type="match status" value="1"/>
</dbReference>
<name>A0A1I5GNE2_9FIRM</name>
<evidence type="ECO:0000259" key="4">
    <source>
        <dbReference type="Pfam" id="PF13802"/>
    </source>
</evidence>
<reference evidence="7 8" key="1">
    <citation type="submission" date="2016-10" db="EMBL/GenBank/DDBJ databases">
        <authorList>
            <person name="de Groot N.N."/>
        </authorList>
    </citation>
    <scope>NUCLEOTIDE SEQUENCE [LARGE SCALE GENOMIC DNA]</scope>
    <source>
        <strain evidence="7 8">DSM 1283</strain>
    </source>
</reference>
<dbReference type="PANTHER" id="PTHR43863:SF2">
    <property type="entry name" value="MALTASE-GLUCOAMYLASE"/>
    <property type="match status" value="1"/>
</dbReference>
<dbReference type="STRING" id="1527.SAMN04489757_1218"/>
<feature type="domain" description="Glycosyl hydrolase family 31 C-terminal" evidence="5">
    <location>
        <begin position="904"/>
        <end position="986"/>
    </location>
</feature>
<dbReference type="SUPFAM" id="SSF51011">
    <property type="entry name" value="Glycosyl hydrolase domain"/>
    <property type="match status" value="1"/>
</dbReference>
<protein>
    <submittedName>
        <fullName evidence="7">Alpha-glucosidase, glycosyl hydrolase family GH31</fullName>
    </submittedName>
</protein>
<dbReference type="Gene3D" id="3.20.20.80">
    <property type="entry name" value="Glycosidases"/>
    <property type="match status" value="1"/>
</dbReference>
<proteinExistence type="inferred from homology"/>
<evidence type="ECO:0000259" key="5">
    <source>
        <dbReference type="Pfam" id="PF21365"/>
    </source>
</evidence>
<dbReference type="GO" id="GO:0030246">
    <property type="term" value="F:carbohydrate binding"/>
    <property type="evidence" value="ECO:0007669"/>
    <property type="project" value="InterPro"/>
</dbReference>
<evidence type="ECO:0000313" key="7">
    <source>
        <dbReference type="EMBL" id="SFO37457.1"/>
    </source>
</evidence>
<dbReference type="InterPro" id="IPR013780">
    <property type="entry name" value="Glyco_hydro_b"/>
</dbReference>
<dbReference type="InterPro" id="IPR013783">
    <property type="entry name" value="Ig-like_fold"/>
</dbReference>
<feature type="domain" description="Glycoside hydrolase family 31 N-terminal" evidence="4">
    <location>
        <begin position="325"/>
        <end position="504"/>
    </location>
</feature>
<dbReference type="Pfam" id="PF21365">
    <property type="entry name" value="Glyco_hydro_31_3rd"/>
    <property type="match status" value="1"/>
</dbReference>
<feature type="domain" description="Glycoside hydrolase family 31 TIM barrel" evidence="3">
    <location>
        <begin position="545"/>
        <end position="894"/>
    </location>
</feature>
<dbReference type="SUPFAM" id="SSF74650">
    <property type="entry name" value="Galactose mutarotase-like"/>
    <property type="match status" value="1"/>
</dbReference>
<dbReference type="CDD" id="cd06597">
    <property type="entry name" value="GH31_transferase_CtsY"/>
    <property type="match status" value="1"/>
</dbReference>
<sequence>MINLEMKVTLIKLLEACVSRRLDGIPKRFEELFQRNNLDYQDKCFLLFAAFEYVREANDMNFVTKNMEVLKQLQEDILSCWDKPGFSLLEDEKEDYYTSIVGMAYGSLYNSNLYLKNQTITQCINQMKNYAYANYTNAGKLVSVRHGKEVTIDLLWVCVPFGLFNPEDLVLVESLKEMNPKKHQAYNALLAWYLTEKSDYKRAKMYLARVDGDCTFANAVRDLVSTKLKLAGILKDTPIFHVPLGNFNRYESQNYERTPWFPKDGDNVTVYAVTWPVRYESEITLSYVTSEGHKEVIIGEFIEDTENYRFNLGAFKGKTTVTYQFHTEGFNSNEFTFQVLSKEVVTDVIVNNDSNSIVELNTNEGNKLYGVVTVVGNQFKFDISKVKPPMIQEGNGEITFVNRGNGAFDILVNEFKLGVEQLYMWTNGNEPFSYGIQIKSSKEEGFYGFGERYNHINQRGNLVDVYVYNQYKDQGIKTYFPMPYFLSSQGYGIYIPTNRYTEFDLCKTKHNFYTIESQMKELSLYCFIGNPKEVVSSFSLLTGKPVMLPEWAFGPWMSSNNWDSDAEVRKQVELTKKYDIPSTVLVIEAWSDEATYYIFNDAVYKENDGGDALCYKDFHFPEWGRWPDPKGLVSYLHENGLKCILWQIPIIKYINSLHHIQKDNDEAYALENGYCATNPDGTPFRMPEGWFTDSLLFDYTSKEATDWWFAKRDYLVKDIEIDGFKTDGGEFVFGDDVCFADGNTGKEMRNEYPKLYIQKNYDYIKEARDGIVFSRAGFTGAAQSPAHWAGDEKSTFDAFKRNLCAGLNAGLSGVPFWGWDLAGFSGEIPSAELFVRSTAMATFCPIMQYHAESKAEFNQDRTPWNIAERREAPYVIEDYRYYAKLRMALIPYIMEQAEISVSTGIPLMRALLLDFPQDSKVWNIFDQYLFGEDLLVAPIVTEGATKRTVYVPRGKWVHIFTKEEFEGPREYTIEANVHEIIVLKKAESKWNFEIENENFKINKEDI</sequence>
<dbReference type="Pfam" id="PF22681">
    <property type="entry name" value="Lmo2446-like_N"/>
    <property type="match status" value="1"/>
</dbReference>
<dbReference type="EMBL" id="FOWD01000021">
    <property type="protein sequence ID" value="SFO37457.1"/>
    <property type="molecule type" value="Genomic_DNA"/>
</dbReference>
<dbReference type="Gene3D" id="2.60.40.1180">
    <property type="entry name" value="Golgi alpha-mannosidase II"/>
    <property type="match status" value="1"/>
</dbReference>
<evidence type="ECO:0000259" key="6">
    <source>
        <dbReference type="Pfam" id="PF22681"/>
    </source>
</evidence>
<dbReference type="GO" id="GO:0005975">
    <property type="term" value="P:carbohydrate metabolic process"/>
    <property type="evidence" value="ECO:0007669"/>
    <property type="project" value="InterPro"/>
</dbReference>
<accession>A0A1I5GNE2</accession>
<evidence type="ECO:0000256" key="2">
    <source>
        <dbReference type="RuleBase" id="RU361185"/>
    </source>
</evidence>
<dbReference type="GO" id="GO:0004553">
    <property type="term" value="F:hydrolase activity, hydrolyzing O-glycosyl compounds"/>
    <property type="evidence" value="ECO:0007669"/>
    <property type="project" value="InterPro"/>
</dbReference>
<dbReference type="SUPFAM" id="SSF51445">
    <property type="entry name" value="(Trans)glycosidases"/>
    <property type="match status" value="1"/>
</dbReference>
<evidence type="ECO:0000259" key="3">
    <source>
        <dbReference type="Pfam" id="PF01055"/>
    </source>
</evidence>
<evidence type="ECO:0000256" key="1">
    <source>
        <dbReference type="ARBA" id="ARBA00007806"/>
    </source>
</evidence>
<comment type="similarity">
    <text evidence="1 2">Belongs to the glycosyl hydrolase 31 family.</text>
</comment>
<evidence type="ECO:0000313" key="8">
    <source>
        <dbReference type="Proteomes" id="UP000198806"/>
    </source>
</evidence>
<dbReference type="Pfam" id="PF13802">
    <property type="entry name" value="Gal_mutarotas_2"/>
    <property type="match status" value="1"/>
</dbReference>
<dbReference type="InterPro" id="IPR048395">
    <property type="entry name" value="Glyco_hydro_31_C"/>
</dbReference>
<dbReference type="CDD" id="cd14752">
    <property type="entry name" value="GH31_N"/>
    <property type="match status" value="1"/>
</dbReference>
<organism evidence="7 8">
    <name type="scientific">Anaerocolumna aminovalerica</name>
    <dbReference type="NCBI Taxonomy" id="1527"/>
    <lineage>
        <taxon>Bacteria</taxon>
        <taxon>Bacillati</taxon>
        <taxon>Bacillota</taxon>
        <taxon>Clostridia</taxon>
        <taxon>Lachnospirales</taxon>
        <taxon>Lachnospiraceae</taxon>
        <taxon>Anaerocolumna</taxon>
    </lineage>
</organism>
<dbReference type="Gene3D" id="2.60.40.10">
    <property type="entry name" value="Immunoglobulins"/>
    <property type="match status" value="1"/>
</dbReference>
<dbReference type="InterPro" id="IPR017853">
    <property type="entry name" value="GH"/>
</dbReference>
<dbReference type="PANTHER" id="PTHR43863">
    <property type="entry name" value="HYDROLASE, PUTATIVE (AFU_ORTHOLOGUE AFUA_1G03140)-RELATED"/>
    <property type="match status" value="1"/>
</dbReference>